<reference evidence="3" key="3">
    <citation type="journal article" date="2014" name="Nature">
        <title>Elephant shark genome provides unique insights into gnathostome evolution.</title>
        <authorList>
            <consortium name="International Elephant Shark Genome Sequencing Consortium"/>
            <person name="Venkatesh B."/>
            <person name="Lee A.P."/>
            <person name="Ravi V."/>
            <person name="Maurya A.K."/>
            <person name="Lian M.M."/>
            <person name="Swann J.B."/>
            <person name="Ohta Y."/>
            <person name="Flajnik M.F."/>
            <person name="Sutoh Y."/>
            <person name="Kasahara M."/>
            <person name="Hoon S."/>
            <person name="Gangu V."/>
            <person name="Roy S.W."/>
            <person name="Irimia M."/>
            <person name="Korzh V."/>
            <person name="Kondrychyn I."/>
            <person name="Lim Z.W."/>
            <person name="Tay B.H."/>
            <person name="Tohari S."/>
            <person name="Kong K.W."/>
            <person name="Ho S."/>
            <person name="Lorente-Galdos B."/>
            <person name="Quilez J."/>
            <person name="Marques-Bonet T."/>
            <person name="Raney B.J."/>
            <person name="Ingham P.W."/>
            <person name="Tay A."/>
            <person name="Hillier L.W."/>
            <person name="Minx P."/>
            <person name="Boehm T."/>
            <person name="Wilson R.K."/>
            <person name="Brenner S."/>
            <person name="Warren W.C."/>
        </authorList>
    </citation>
    <scope>NUCLEOTIDE SEQUENCE [LARGE SCALE GENOMIC DNA]</scope>
</reference>
<sequence>GGGKEGKYKGYSYGVANQKWCWIPEMNVLNAFYTTTLDQEITAANQASLCTFSVSSTEEMEQPGYYFTESGKKQWITVCLACAKVLRGKIAMTKLPAGISFICATGCKASPLEETGPFKCLSVAKLDLSTSEAGNSLSCWEEKLISLRKETSVQTLTQEISAARAQRALKLLAYRNGAEYKYKDGQLIIGTTFSSLLSTCTRRLELTRPASRLYTLEGTQILTISELIAWAVNDLLRESGREAKSKKVKSLYRTGRCKVSIGDVSARTDLESLDPTLITIVLRNPIEVWVSCGEAHVPLSGKKLNRRQRLQRKCWLQKEKVLCDLNKMKHIMRHLQGRRVGTMEPATMVPTKSPIQPVVVEGGWSEPTPAEVKLMEEVQNMEMHLSEVQAMQVKRQPHVLNRMVFSQRPLDSQPNVKRVLAYLNGGSADQGVYAWGKSIPELLVNCTERLHVRRAAQLLFTPDGEQINTWEKIERDMLVCVSAGEPFLTSAASRQRIEVRANYSRVRKEGGPDATNIIILPRKHPEDKISTFLPKSNLRKPLLGEVSLLTFLNAQIFL</sequence>
<evidence type="ECO:0000259" key="1">
    <source>
        <dbReference type="Pfam" id="PF24478"/>
    </source>
</evidence>
<proteinExistence type="predicted"/>
<dbReference type="GO" id="GO:0030496">
    <property type="term" value="C:midbody"/>
    <property type="evidence" value="ECO:0007669"/>
    <property type="project" value="TreeGrafter"/>
</dbReference>
<evidence type="ECO:0000313" key="2">
    <source>
        <dbReference type="Ensembl" id="ENSCMIP00000044289.1"/>
    </source>
</evidence>
<dbReference type="InterPro" id="IPR036572">
    <property type="entry name" value="Doublecortin_dom_sf"/>
</dbReference>
<dbReference type="SUPFAM" id="SSF89837">
    <property type="entry name" value="Doublecortin (DC)"/>
    <property type="match status" value="2"/>
</dbReference>
<dbReference type="PANTHER" id="PTHR46302">
    <property type="entry name" value="DOUBLECORTIN DOMAIN-CONTAINING PROTEIN 1"/>
    <property type="match status" value="1"/>
</dbReference>
<reference evidence="3" key="2">
    <citation type="journal article" date="2007" name="PLoS Biol.">
        <title>Survey sequencing and comparative analysis of the elephant shark (Callorhinchus milii) genome.</title>
        <authorList>
            <person name="Venkatesh B."/>
            <person name="Kirkness E.F."/>
            <person name="Loh Y.H."/>
            <person name="Halpern A.L."/>
            <person name="Lee A.P."/>
            <person name="Johnson J."/>
            <person name="Dandona N."/>
            <person name="Viswanathan L.D."/>
            <person name="Tay A."/>
            <person name="Venter J.C."/>
            <person name="Strausberg R.L."/>
            <person name="Brenner S."/>
        </authorList>
    </citation>
    <scope>NUCLEOTIDE SEQUENCE [LARGE SCALE GENOMIC DNA]</scope>
</reference>
<dbReference type="Ensembl" id="ENSCMIT00000044925.1">
    <property type="protein sequence ID" value="ENSCMIP00000044289.1"/>
    <property type="gene ID" value="ENSCMIG00000018339.1"/>
</dbReference>
<organism evidence="2 3">
    <name type="scientific">Callorhinchus milii</name>
    <name type="common">Ghost shark</name>
    <dbReference type="NCBI Taxonomy" id="7868"/>
    <lineage>
        <taxon>Eukaryota</taxon>
        <taxon>Metazoa</taxon>
        <taxon>Chordata</taxon>
        <taxon>Craniata</taxon>
        <taxon>Vertebrata</taxon>
        <taxon>Chondrichthyes</taxon>
        <taxon>Holocephali</taxon>
        <taxon>Chimaeriformes</taxon>
        <taxon>Callorhinchidae</taxon>
        <taxon>Callorhinchus</taxon>
    </lineage>
</organism>
<dbReference type="GeneTree" id="ENSGT00940000163542"/>
<dbReference type="OMA" id="WVSCGEA"/>
<accession>A0A4W3JLE1</accession>
<name>A0A4W3JLE1_CALMI</name>
<evidence type="ECO:0000313" key="3">
    <source>
        <dbReference type="Proteomes" id="UP000314986"/>
    </source>
</evidence>
<dbReference type="CDD" id="cd17158">
    <property type="entry name" value="DCX3_DCDC5"/>
    <property type="match status" value="1"/>
</dbReference>
<dbReference type="InterPro" id="IPR056415">
    <property type="entry name" value="DCX2_DCDC1"/>
</dbReference>
<keyword evidence="3" id="KW-1185">Reference proteome</keyword>
<dbReference type="STRING" id="7868.ENSCMIP00000044289"/>
<dbReference type="GO" id="GO:0035556">
    <property type="term" value="P:intracellular signal transduction"/>
    <property type="evidence" value="ECO:0007669"/>
    <property type="project" value="InterPro"/>
</dbReference>
<dbReference type="InterPro" id="IPR043188">
    <property type="entry name" value="DCDC1"/>
</dbReference>
<reference evidence="2" key="5">
    <citation type="submission" date="2025-09" db="UniProtKB">
        <authorList>
            <consortium name="Ensembl"/>
        </authorList>
    </citation>
    <scope>IDENTIFICATION</scope>
</reference>
<dbReference type="CDD" id="cd17159">
    <property type="entry name" value="DCX4_DCDC5"/>
    <property type="match status" value="1"/>
</dbReference>
<protein>
    <recommendedName>
        <fullName evidence="1">DCDC1 second doublecortin-like domain-containing protein</fullName>
    </recommendedName>
</protein>
<reference evidence="3" key="1">
    <citation type="journal article" date="2006" name="Science">
        <title>Ancient noncoding elements conserved in the human genome.</title>
        <authorList>
            <person name="Venkatesh B."/>
            <person name="Kirkness E.F."/>
            <person name="Loh Y.H."/>
            <person name="Halpern A.L."/>
            <person name="Lee A.P."/>
            <person name="Johnson J."/>
            <person name="Dandona N."/>
            <person name="Viswanathan L.D."/>
            <person name="Tay A."/>
            <person name="Venter J.C."/>
            <person name="Strausberg R.L."/>
            <person name="Brenner S."/>
        </authorList>
    </citation>
    <scope>NUCLEOTIDE SEQUENCE [LARGE SCALE GENOMIC DNA]</scope>
</reference>
<dbReference type="InParanoid" id="A0A4W3JLE1"/>
<dbReference type="PANTHER" id="PTHR46302:SF3">
    <property type="entry name" value="DOUBLECORTIN DOMAIN-CONTAINING PROTEIN 1"/>
    <property type="match status" value="1"/>
</dbReference>
<dbReference type="Proteomes" id="UP000314986">
    <property type="component" value="Unassembled WGS sequence"/>
</dbReference>
<reference evidence="2" key="4">
    <citation type="submission" date="2025-08" db="UniProtKB">
        <authorList>
            <consortium name="Ensembl"/>
        </authorList>
    </citation>
    <scope>IDENTIFICATION</scope>
</reference>
<dbReference type="GO" id="GO:0008017">
    <property type="term" value="F:microtubule binding"/>
    <property type="evidence" value="ECO:0007669"/>
    <property type="project" value="InterPro"/>
</dbReference>
<dbReference type="GO" id="GO:1902412">
    <property type="term" value="P:regulation of mitotic cytokinesis"/>
    <property type="evidence" value="ECO:0007669"/>
    <property type="project" value="InterPro"/>
</dbReference>
<feature type="domain" description="DCDC1 second doublecortin-like" evidence="1">
    <location>
        <begin position="157"/>
        <end position="227"/>
    </location>
</feature>
<dbReference type="AlphaFoldDB" id="A0A4W3JLE1"/>
<dbReference type="Pfam" id="PF24478">
    <property type="entry name" value="DCX2_DCDC1"/>
    <property type="match status" value="1"/>
</dbReference>